<evidence type="ECO:0000256" key="10">
    <source>
        <dbReference type="ARBA" id="ARBA00022989"/>
    </source>
</evidence>
<dbReference type="AlphaFoldDB" id="A0A931I470"/>
<evidence type="ECO:0000256" key="14">
    <source>
        <dbReference type="ARBA" id="ARBA00023264"/>
    </source>
</evidence>
<dbReference type="InterPro" id="IPR043130">
    <property type="entry name" value="CDP-OH_PTrfase_TM_dom"/>
</dbReference>
<evidence type="ECO:0000256" key="8">
    <source>
        <dbReference type="ARBA" id="ARBA00022679"/>
    </source>
</evidence>
<dbReference type="PROSITE" id="PS00379">
    <property type="entry name" value="CDP_ALCOHOL_P_TRANSF"/>
    <property type="match status" value="1"/>
</dbReference>
<feature type="transmembrane region" description="Helical" evidence="17">
    <location>
        <begin position="125"/>
        <end position="144"/>
    </location>
</feature>
<dbReference type="InterPro" id="IPR050324">
    <property type="entry name" value="CDP-alcohol_PTase-I"/>
</dbReference>
<dbReference type="GO" id="GO:0046474">
    <property type="term" value="P:glycerophospholipid biosynthetic process"/>
    <property type="evidence" value="ECO:0007669"/>
    <property type="project" value="TreeGrafter"/>
</dbReference>
<keyword evidence="7" id="KW-0444">Lipid biosynthesis</keyword>
<evidence type="ECO:0000313" key="18">
    <source>
        <dbReference type="EMBL" id="MBH0239942.1"/>
    </source>
</evidence>
<evidence type="ECO:0000256" key="16">
    <source>
        <dbReference type="RuleBase" id="RU003750"/>
    </source>
</evidence>
<evidence type="ECO:0000256" key="12">
    <source>
        <dbReference type="ARBA" id="ARBA00023136"/>
    </source>
</evidence>
<evidence type="ECO:0000256" key="2">
    <source>
        <dbReference type="ARBA" id="ARBA00005042"/>
    </source>
</evidence>
<keyword evidence="8 16" id="KW-0808">Transferase</keyword>
<keyword evidence="13" id="KW-0594">Phospholipid biosynthesis</keyword>
<evidence type="ECO:0000256" key="13">
    <source>
        <dbReference type="ARBA" id="ARBA00023209"/>
    </source>
</evidence>
<name>A0A931I470_9HYPH</name>
<dbReference type="Pfam" id="PF01066">
    <property type="entry name" value="CDP-OH_P_transf"/>
    <property type="match status" value="1"/>
</dbReference>
<keyword evidence="14" id="KW-1208">Phospholipid metabolism</keyword>
<gene>
    <name evidence="18" type="ORF">I5731_19125</name>
</gene>
<dbReference type="Gene3D" id="1.20.120.1760">
    <property type="match status" value="1"/>
</dbReference>
<keyword evidence="10 17" id="KW-1133">Transmembrane helix</keyword>
<comment type="pathway">
    <text evidence="2">Phospholipid metabolism; phosphatidylglycerol biosynthesis; phosphatidylglycerol from CDP-diacylglycerol: step 1/2.</text>
</comment>
<comment type="caution">
    <text evidence="18">The sequence shown here is derived from an EMBL/GenBank/DDBJ whole genome shotgun (WGS) entry which is preliminary data.</text>
</comment>
<dbReference type="GO" id="GO:0008444">
    <property type="term" value="F:CDP-diacylglycerol-glycerol-3-phosphate 3-phosphatidyltransferase activity"/>
    <property type="evidence" value="ECO:0007669"/>
    <property type="project" value="UniProtKB-EC"/>
</dbReference>
<feature type="transmembrane region" description="Helical" evidence="17">
    <location>
        <begin position="150"/>
        <end position="169"/>
    </location>
</feature>
<evidence type="ECO:0000256" key="11">
    <source>
        <dbReference type="ARBA" id="ARBA00023098"/>
    </source>
</evidence>
<feature type="transmembrane region" description="Helical" evidence="17">
    <location>
        <begin position="30"/>
        <end position="47"/>
    </location>
</feature>
<feature type="transmembrane region" description="Helical" evidence="17">
    <location>
        <begin position="68"/>
        <end position="90"/>
    </location>
</feature>
<dbReference type="PIRSF" id="PIRSF000847">
    <property type="entry name" value="Phos_ph_gly_syn"/>
    <property type="match status" value="1"/>
</dbReference>
<dbReference type="PANTHER" id="PTHR14269">
    <property type="entry name" value="CDP-DIACYLGLYCEROL--GLYCEROL-3-PHOSPHATE 3-PHOSPHATIDYLTRANSFERASE-RELATED"/>
    <property type="match status" value="1"/>
</dbReference>
<sequence>MTIPNFITLARLCAVPAVVMFMLASRYDLAFILFVAAGISDAIDGIIARHFNQGSALGAYLDPLADKALLVSIYMALGYIGHIPVWLIVLVVSRDLLIIGGVVLSWVVGRPVAIEPIFVSKANTAVQLGFAAVVLAGLGYGWRIGGLIEVGVWLVAALTLASTAAYLIAWTRHMDER</sequence>
<evidence type="ECO:0000256" key="17">
    <source>
        <dbReference type="SAM" id="Phobius"/>
    </source>
</evidence>
<keyword evidence="11" id="KW-0443">Lipid metabolism</keyword>
<comment type="subcellular location">
    <subcellularLocation>
        <location evidence="1">Membrane</location>
        <topology evidence="1">Multi-pass membrane protein</topology>
    </subcellularLocation>
</comment>
<dbReference type="InterPro" id="IPR000462">
    <property type="entry name" value="CDP-OH_P_trans"/>
</dbReference>
<keyword evidence="19" id="KW-1185">Reference proteome</keyword>
<keyword evidence="12 17" id="KW-0472">Membrane</keyword>
<proteinExistence type="inferred from homology"/>
<dbReference type="FunFam" id="1.20.120.1760:FF:000033">
    <property type="entry name" value="CDP-alcohol phosphatidyltransferase"/>
    <property type="match status" value="1"/>
</dbReference>
<evidence type="ECO:0000256" key="9">
    <source>
        <dbReference type="ARBA" id="ARBA00022692"/>
    </source>
</evidence>
<dbReference type="EMBL" id="JADZLT010000056">
    <property type="protein sequence ID" value="MBH0239942.1"/>
    <property type="molecule type" value="Genomic_DNA"/>
</dbReference>
<comment type="catalytic activity">
    <reaction evidence="15">
        <text>a CDP-1,2-diacyl-sn-glycerol + sn-glycerol 3-phosphate = a 1,2-diacyl-sn-glycero-3-phospho-(1'-sn-glycero-3'-phosphate) + CMP + H(+)</text>
        <dbReference type="Rhea" id="RHEA:12593"/>
        <dbReference type="ChEBI" id="CHEBI:15378"/>
        <dbReference type="ChEBI" id="CHEBI:57597"/>
        <dbReference type="ChEBI" id="CHEBI:58332"/>
        <dbReference type="ChEBI" id="CHEBI:60110"/>
        <dbReference type="ChEBI" id="CHEBI:60377"/>
        <dbReference type="EC" id="2.7.8.5"/>
    </reaction>
</comment>
<evidence type="ECO:0000256" key="7">
    <source>
        <dbReference type="ARBA" id="ARBA00022516"/>
    </source>
</evidence>
<keyword evidence="9 17" id="KW-0812">Transmembrane</keyword>
<evidence type="ECO:0000313" key="19">
    <source>
        <dbReference type="Proteomes" id="UP000631694"/>
    </source>
</evidence>
<evidence type="ECO:0000256" key="6">
    <source>
        <dbReference type="ARBA" id="ARBA00014944"/>
    </source>
</evidence>
<comment type="similarity">
    <text evidence="4 16">Belongs to the CDP-alcohol phosphatidyltransferase class-I family.</text>
</comment>
<dbReference type="RefSeq" id="WP_197313009.1">
    <property type="nucleotide sequence ID" value="NZ_JADZLT010000056.1"/>
</dbReference>
<evidence type="ECO:0000256" key="3">
    <source>
        <dbReference type="ARBA" id="ARBA00005189"/>
    </source>
</evidence>
<dbReference type="EC" id="2.7.8.5" evidence="5"/>
<dbReference type="Proteomes" id="UP000631694">
    <property type="component" value="Unassembled WGS sequence"/>
</dbReference>
<evidence type="ECO:0000256" key="15">
    <source>
        <dbReference type="ARBA" id="ARBA00048586"/>
    </source>
</evidence>
<reference evidence="18" key="1">
    <citation type="submission" date="2020-12" db="EMBL/GenBank/DDBJ databases">
        <title>Methylobrevis albus sp. nov., isolated from fresh water lack sediment.</title>
        <authorList>
            <person name="Zou Q."/>
        </authorList>
    </citation>
    <scope>NUCLEOTIDE SEQUENCE</scope>
    <source>
        <strain evidence="18">L22</strain>
    </source>
</reference>
<evidence type="ECO:0000256" key="5">
    <source>
        <dbReference type="ARBA" id="ARBA00013170"/>
    </source>
</evidence>
<dbReference type="GO" id="GO:0016020">
    <property type="term" value="C:membrane"/>
    <property type="evidence" value="ECO:0007669"/>
    <property type="project" value="UniProtKB-SubCell"/>
</dbReference>
<feature type="transmembrane region" description="Helical" evidence="17">
    <location>
        <begin position="96"/>
        <end position="113"/>
    </location>
</feature>
<evidence type="ECO:0000256" key="4">
    <source>
        <dbReference type="ARBA" id="ARBA00010441"/>
    </source>
</evidence>
<evidence type="ECO:0000256" key="1">
    <source>
        <dbReference type="ARBA" id="ARBA00004141"/>
    </source>
</evidence>
<dbReference type="InterPro" id="IPR004570">
    <property type="entry name" value="Phosphatidylglycerol_P_synth"/>
</dbReference>
<dbReference type="PANTHER" id="PTHR14269:SF62">
    <property type="entry name" value="CDP-DIACYLGLYCEROL--GLYCEROL-3-PHOSPHATE 3-PHOSPHATIDYLTRANSFERASE 1, CHLOROPLASTIC"/>
    <property type="match status" value="1"/>
</dbReference>
<dbReference type="InterPro" id="IPR048254">
    <property type="entry name" value="CDP_ALCOHOL_P_TRANSF_CS"/>
</dbReference>
<protein>
    <recommendedName>
        <fullName evidence="6">CDP-diacylglycerol--glycerol-3-phosphate 3-phosphatidyltransferase</fullName>
        <ecNumber evidence="5">2.7.8.5</ecNumber>
    </recommendedName>
</protein>
<organism evidence="18 19">
    <name type="scientific">Methylobrevis albus</name>
    <dbReference type="NCBI Taxonomy" id="2793297"/>
    <lineage>
        <taxon>Bacteria</taxon>
        <taxon>Pseudomonadati</taxon>
        <taxon>Pseudomonadota</taxon>
        <taxon>Alphaproteobacteria</taxon>
        <taxon>Hyphomicrobiales</taxon>
        <taxon>Pleomorphomonadaceae</taxon>
        <taxon>Methylobrevis</taxon>
    </lineage>
</organism>
<accession>A0A931I470</accession>
<comment type="pathway">
    <text evidence="3">Lipid metabolism.</text>
</comment>